<evidence type="ECO:0000313" key="2">
    <source>
        <dbReference type="EMBL" id="PKX94375.1"/>
    </source>
</evidence>
<dbReference type="Proteomes" id="UP000234474">
    <property type="component" value="Unassembled WGS sequence"/>
</dbReference>
<dbReference type="OMA" id="KGRWYTT"/>
<dbReference type="GO" id="GO:0043248">
    <property type="term" value="P:proteasome assembly"/>
    <property type="evidence" value="ECO:0007669"/>
    <property type="project" value="TreeGrafter"/>
</dbReference>
<evidence type="ECO:0000256" key="1">
    <source>
        <dbReference type="SAM" id="MobiDB-lite"/>
    </source>
</evidence>
<dbReference type="STRING" id="1392255.A0A2I1C9T2"/>
<comment type="caution">
    <text evidence="2">The sequence shown here is derived from an EMBL/GenBank/DDBJ whole genome shotgun (WGS) entry which is preliminary data.</text>
</comment>
<evidence type="ECO:0000313" key="3">
    <source>
        <dbReference type="Proteomes" id="UP000234474"/>
    </source>
</evidence>
<dbReference type="GO" id="GO:0070628">
    <property type="term" value="F:proteasome binding"/>
    <property type="evidence" value="ECO:0007669"/>
    <property type="project" value="InterPro"/>
</dbReference>
<keyword evidence="3" id="KW-1185">Reference proteome</keyword>
<dbReference type="AlphaFoldDB" id="A0A2I1C9T2"/>
<organism evidence="2 3">
    <name type="scientific">Aspergillus novofumigatus (strain IBT 16806)</name>
    <dbReference type="NCBI Taxonomy" id="1392255"/>
    <lineage>
        <taxon>Eukaryota</taxon>
        <taxon>Fungi</taxon>
        <taxon>Dikarya</taxon>
        <taxon>Ascomycota</taxon>
        <taxon>Pezizomycotina</taxon>
        <taxon>Eurotiomycetes</taxon>
        <taxon>Eurotiomycetidae</taxon>
        <taxon>Eurotiales</taxon>
        <taxon>Aspergillaceae</taxon>
        <taxon>Aspergillus</taxon>
        <taxon>Aspergillus subgen. Fumigati</taxon>
    </lineage>
</organism>
<dbReference type="EMBL" id="MSZS01000004">
    <property type="protein sequence ID" value="PKX94375.1"/>
    <property type="molecule type" value="Genomic_DNA"/>
</dbReference>
<name>A0A2I1C9T2_ASPN1</name>
<dbReference type="InterPro" id="IPR038816">
    <property type="entry name" value="Stationary_phase_5"/>
</dbReference>
<dbReference type="GeneID" id="36532239"/>
<proteinExistence type="predicted"/>
<protein>
    <recommendedName>
        <fullName evidence="4">Casein kinase II beta 2 subunit</fullName>
    </recommendedName>
</protein>
<dbReference type="OrthoDB" id="416253at2759"/>
<reference evidence="3" key="1">
    <citation type="journal article" date="2018" name="Proc. Natl. Acad. Sci. U.S.A.">
        <title>Linking secondary metabolites to gene clusters through genome sequencing of six diverse Aspergillus species.</title>
        <authorList>
            <person name="Kaerboelling I."/>
            <person name="Vesth T.C."/>
            <person name="Frisvad J.C."/>
            <person name="Nybo J.L."/>
            <person name="Theobald S."/>
            <person name="Kuo A."/>
            <person name="Bowyer P."/>
            <person name="Matsuda Y."/>
            <person name="Mondo S."/>
            <person name="Lyhne E.K."/>
            <person name="Kogle M.E."/>
            <person name="Clum A."/>
            <person name="Lipzen A."/>
            <person name="Salamov A."/>
            <person name="Ngan C.Y."/>
            <person name="Daum C."/>
            <person name="Chiniquy J."/>
            <person name="Barry K."/>
            <person name="LaButti K."/>
            <person name="Haridas S."/>
            <person name="Simmons B.A."/>
            <person name="Magnuson J.K."/>
            <person name="Mortensen U.H."/>
            <person name="Larsen T.O."/>
            <person name="Grigoriev I.V."/>
            <person name="Baker S.E."/>
            <person name="Andersen M.R."/>
        </authorList>
    </citation>
    <scope>NUCLEOTIDE SEQUENCE [LARGE SCALE GENOMIC DNA]</scope>
    <source>
        <strain evidence="3">IBT 16806</strain>
    </source>
</reference>
<dbReference type="RefSeq" id="XP_024682970.1">
    <property type="nucleotide sequence ID" value="XM_024824914.1"/>
</dbReference>
<feature type="compositionally biased region" description="Polar residues" evidence="1">
    <location>
        <begin position="364"/>
        <end position="383"/>
    </location>
</feature>
<dbReference type="VEuPathDB" id="FungiDB:P174DRAFT_420923"/>
<dbReference type="PANTHER" id="PTHR42342:SF1">
    <property type="entry name" value="STATIONARY PHASE PROTEIN 5"/>
    <property type="match status" value="1"/>
</dbReference>
<dbReference type="PANTHER" id="PTHR42342">
    <property type="entry name" value="STATIONARY PHASE PROTEIN 5"/>
    <property type="match status" value="1"/>
</dbReference>
<gene>
    <name evidence="2" type="ORF">P174DRAFT_420923</name>
</gene>
<sequence length="453" mass="49346">MPPSSGHLLLPKFWRAARFAYEKALKTFKAKFPEPTQQVSLRLQPAYARTPTRQPISRAAAIRQSRSNRYFSTRAANSFVSFVKNGLQGDHAAYRQSRVAANIGRLTSRAPFASTLRPNLTGGTLGRTAGGYTIGAGRIGGARYFSHGPASPAQVINNVSMGVRAFFLSGQKARFDGIDPITGQKRYKAVSALQDQAERKMAAIPRTASGSFIDFQISPTITAFGLQKKAASAGIQILNSDTLCFLSADFARALKDLAAVLNDLKRLCSLGDLPISLHDRSTIRVRFPGCDAETVERLCDEVGVQRGRISQDEDFNLRTGADLALLFPFAPSVSAPSDVAEFFFRQEASEGQSPDEVDWQAMMTSEDGTGNSPENPRKSSNGLSFEDSPIFADKNPWISSSSGYSSINVSELGDRAFFPEVSSAGFHESASEYEGVEGIHRFLAECDRAEHFR</sequence>
<feature type="region of interest" description="Disordered" evidence="1">
    <location>
        <begin position="364"/>
        <end position="385"/>
    </location>
</feature>
<evidence type="ECO:0008006" key="4">
    <source>
        <dbReference type="Google" id="ProtNLM"/>
    </source>
</evidence>
<accession>A0A2I1C9T2</accession>